<dbReference type="EMBL" id="JAIOIV010000022">
    <property type="protein sequence ID" value="MBZ0155149.1"/>
    <property type="molecule type" value="Genomic_DNA"/>
</dbReference>
<dbReference type="Proteomes" id="UP000705867">
    <property type="component" value="Unassembled WGS sequence"/>
</dbReference>
<keyword evidence="1" id="KW-0732">Signal</keyword>
<accession>A0A953LZ57</accession>
<evidence type="ECO:0000256" key="1">
    <source>
        <dbReference type="SAM" id="SignalP"/>
    </source>
</evidence>
<gene>
    <name evidence="2" type="ORF">K8I29_02915</name>
</gene>
<proteinExistence type="predicted"/>
<name>A0A953LZ57_9BACT</name>
<organism evidence="2 3">
    <name type="scientific">Candidatus Nitrobium versatile</name>
    <dbReference type="NCBI Taxonomy" id="2884831"/>
    <lineage>
        <taxon>Bacteria</taxon>
        <taxon>Pseudomonadati</taxon>
        <taxon>Nitrospirota</taxon>
        <taxon>Nitrospiria</taxon>
        <taxon>Nitrospirales</taxon>
        <taxon>Nitrospiraceae</taxon>
        <taxon>Candidatus Nitrobium</taxon>
    </lineage>
</organism>
<reference evidence="2" key="1">
    <citation type="journal article" date="2021" name="bioRxiv">
        <title>Unraveling nitrogen, sulfur and carbon metabolic pathways and microbial community transcriptional responses to substrate deprivation and toxicity stresses in a bioreactor mimicking anoxic brackish coastal sediment conditions.</title>
        <authorList>
            <person name="Martins P.D."/>
            <person name="Echeveste M.J."/>
            <person name="Arshad A."/>
            <person name="Kurth J."/>
            <person name="Ouboter H."/>
            <person name="Jetten M.S.M."/>
            <person name="Welte C.U."/>
        </authorList>
    </citation>
    <scope>NUCLEOTIDE SEQUENCE</scope>
    <source>
        <strain evidence="2">MAG_39</strain>
    </source>
</reference>
<evidence type="ECO:0000313" key="2">
    <source>
        <dbReference type="EMBL" id="MBZ0155149.1"/>
    </source>
</evidence>
<sequence length="521" mass="56601">MMIRTGLLLVSLSLLLLFPLSNAQAVITTNNLLAEATPDECFAGVGVDYPNGIAGFNPNSGPPCPEGSRDKTNQTYVWGLTRAGNSLWFGTGANVACTTLGAFVSSEVTDTSSYVCEYGESQLARENPLVTDENGDWRPPKMYEYNLTTNTLTDRTPDVSQVTLSQGIRSAGSHNGVVFLAGGSLNNGVIMFAFDADTKEYLGSRTFRRYGTIRKWLVINNRLYTAMGTAGGQGNILRWTGSRNNPFSFVVVGTVNGVPRELAHYIDGNGESRIAISGEGVWISPAMNALGVLPRSTALWRQIWNPQDYEPDVLISYAAYGGGAISQFDGWLYWGTLHIPGRSEFVHSQCNFQAICFGEPQNEEEEDILADGARRATTIWRARGLETANPEIQLLYGEAELPAYNPNTRTFDLTPNNGGYVPLYGSSGFGSRNNYYTWTMQVAAGSLFAGTLDLGGAELWRFTSSSAAAVSENRSGLGDSLNYGIRTMETSEDGNTLYCGMATYSNLGTEAGWELRALTFE</sequence>
<feature type="signal peptide" evidence="1">
    <location>
        <begin position="1"/>
        <end position="25"/>
    </location>
</feature>
<evidence type="ECO:0000313" key="3">
    <source>
        <dbReference type="Proteomes" id="UP000705867"/>
    </source>
</evidence>
<protein>
    <submittedName>
        <fullName evidence="2">Uncharacterized protein</fullName>
    </submittedName>
</protein>
<dbReference type="AlphaFoldDB" id="A0A953LZ57"/>
<feature type="chain" id="PRO_5036956987" evidence="1">
    <location>
        <begin position="26"/>
        <end position="521"/>
    </location>
</feature>
<reference evidence="2" key="2">
    <citation type="submission" date="2021-08" db="EMBL/GenBank/DDBJ databases">
        <authorList>
            <person name="Dalcin Martins P."/>
        </authorList>
    </citation>
    <scope>NUCLEOTIDE SEQUENCE</scope>
    <source>
        <strain evidence="2">MAG_39</strain>
    </source>
</reference>
<comment type="caution">
    <text evidence="2">The sequence shown here is derived from an EMBL/GenBank/DDBJ whole genome shotgun (WGS) entry which is preliminary data.</text>
</comment>